<evidence type="ECO:0000313" key="2">
    <source>
        <dbReference type="EMBL" id="KAL0280861.1"/>
    </source>
</evidence>
<protein>
    <submittedName>
        <fullName evidence="2">Uncharacterized protein</fullName>
    </submittedName>
</protein>
<name>A0AAW2IFM5_9NEOP</name>
<dbReference type="AlphaFoldDB" id="A0AAW2IFM5"/>
<feature type="region of interest" description="Disordered" evidence="1">
    <location>
        <begin position="144"/>
        <end position="177"/>
    </location>
</feature>
<sequence length="213" mass="24067">MSVQRSELYHFSAVDVFLELLKRRICYYTKKVQQSDGCDNIIGTDEKFSLRLIRSKLRKREENSGVHRTNVVHPEGVLQATVVSDVLQQDLCKSSHAEDLFIAPISTRASFASVESDNTFAVHSADAAQLPMFLYSTGNSRNSLNSSNDQDVLVHPSGPAEDVENNNVNNKEDANKKNIKGKLRKLVKRKTPPTENYALPLDIREQLKQIYVY</sequence>
<reference evidence="2" key="1">
    <citation type="journal article" date="2024" name="Gigascience">
        <title>Chromosome-level genome of the poultry shaft louse Menopon gallinae provides insight into the host-switching and adaptive evolution of parasitic lice.</title>
        <authorList>
            <person name="Xu Y."/>
            <person name="Ma L."/>
            <person name="Liu S."/>
            <person name="Liang Y."/>
            <person name="Liu Q."/>
            <person name="He Z."/>
            <person name="Tian L."/>
            <person name="Duan Y."/>
            <person name="Cai W."/>
            <person name="Li H."/>
            <person name="Song F."/>
        </authorList>
    </citation>
    <scope>NUCLEOTIDE SEQUENCE</scope>
    <source>
        <strain evidence="2">Cailab_2023a</strain>
    </source>
</reference>
<comment type="caution">
    <text evidence="2">The sequence shown here is derived from an EMBL/GenBank/DDBJ whole genome shotgun (WGS) entry which is preliminary data.</text>
</comment>
<organism evidence="2">
    <name type="scientific">Menopon gallinae</name>
    <name type="common">poultry shaft louse</name>
    <dbReference type="NCBI Taxonomy" id="328185"/>
    <lineage>
        <taxon>Eukaryota</taxon>
        <taxon>Metazoa</taxon>
        <taxon>Ecdysozoa</taxon>
        <taxon>Arthropoda</taxon>
        <taxon>Hexapoda</taxon>
        <taxon>Insecta</taxon>
        <taxon>Pterygota</taxon>
        <taxon>Neoptera</taxon>
        <taxon>Paraneoptera</taxon>
        <taxon>Psocodea</taxon>
        <taxon>Troctomorpha</taxon>
        <taxon>Phthiraptera</taxon>
        <taxon>Amblycera</taxon>
        <taxon>Menoponidae</taxon>
        <taxon>Menopon</taxon>
    </lineage>
</organism>
<evidence type="ECO:0000256" key="1">
    <source>
        <dbReference type="SAM" id="MobiDB-lite"/>
    </source>
</evidence>
<accession>A0AAW2IFM5</accession>
<gene>
    <name evidence="2" type="ORF">PYX00_002025</name>
</gene>
<dbReference type="EMBL" id="JARGDH010000001">
    <property type="protein sequence ID" value="KAL0280861.1"/>
    <property type="molecule type" value="Genomic_DNA"/>
</dbReference>
<proteinExistence type="predicted"/>